<comment type="caution">
    <text evidence="2">The sequence shown here is derived from an EMBL/GenBank/DDBJ whole genome shotgun (WGS) entry which is preliminary data.</text>
</comment>
<dbReference type="OrthoDB" id="765463at2"/>
<reference evidence="2 3" key="1">
    <citation type="submission" date="2019-02" db="EMBL/GenBank/DDBJ databases">
        <title>Genomic Encyclopedia of Archaeal and Bacterial Type Strains, Phase II (KMG-II): from individual species to whole genera.</title>
        <authorList>
            <person name="Goeker M."/>
        </authorList>
    </citation>
    <scope>NUCLEOTIDE SEQUENCE [LARGE SCALE GENOMIC DNA]</scope>
    <source>
        <strain evidence="2 3">DSM 18101</strain>
    </source>
</reference>
<sequence>MSAEQNYSNHGRLDPPMHLFIFPVLILNVGLAIWVTVERWPEHQHAYLYLWWIVVSFAMLLFALKTRMNDVKLQDRIIRLEERLRIASLVPANELGHLQELSVKQLVALRFAADEELPALVHKTLTQELEPKAIKQSITHWRADHHRV</sequence>
<dbReference type="RefSeq" id="WP_130421105.1">
    <property type="nucleotide sequence ID" value="NZ_SHKW01000001.1"/>
</dbReference>
<feature type="transmembrane region" description="Helical" evidence="1">
    <location>
        <begin position="49"/>
        <end position="66"/>
    </location>
</feature>
<keyword evidence="1" id="KW-1133">Transmembrane helix</keyword>
<organism evidence="2 3">
    <name type="scientific">Edaphobacter modestus</name>
    <dbReference type="NCBI Taxonomy" id="388466"/>
    <lineage>
        <taxon>Bacteria</taxon>
        <taxon>Pseudomonadati</taxon>
        <taxon>Acidobacteriota</taxon>
        <taxon>Terriglobia</taxon>
        <taxon>Terriglobales</taxon>
        <taxon>Acidobacteriaceae</taxon>
        <taxon>Edaphobacter</taxon>
    </lineage>
</organism>
<evidence type="ECO:0000313" key="3">
    <source>
        <dbReference type="Proteomes" id="UP000292958"/>
    </source>
</evidence>
<dbReference type="AlphaFoldDB" id="A0A4Q7Z0D9"/>
<protein>
    <submittedName>
        <fullName evidence="2">Uncharacterized protein</fullName>
    </submittedName>
</protein>
<accession>A0A4Q7Z0D9</accession>
<dbReference type="Pfam" id="PF20136">
    <property type="entry name" value="DUF6526"/>
    <property type="match status" value="1"/>
</dbReference>
<gene>
    <name evidence="2" type="ORF">BDD14_4526</name>
</gene>
<name>A0A4Q7Z0D9_9BACT</name>
<dbReference type="EMBL" id="SHKW01000001">
    <property type="protein sequence ID" value="RZU42925.1"/>
    <property type="molecule type" value="Genomic_DNA"/>
</dbReference>
<keyword evidence="1" id="KW-0812">Transmembrane</keyword>
<evidence type="ECO:0000256" key="1">
    <source>
        <dbReference type="SAM" id="Phobius"/>
    </source>
</evidence>
<proteinExistence type="predicted"/>
<dbReference type="Proteomes" id="UP000292958">
    <property type="component" value="Unassembled WGS sequence"/>
</dbReference>
<dbReference type="InterPro" id="IPR045385">
    <property type="entry name" value="DUF6526"/>
</dbReference>
<keyword evidence="1" id="KW-0472">Membrane</keyword>
<feature type="transmembrane region" description="Helical" evidence="1">
    <location>
        <begin position="20"/>
        <end position="37"/>
    </location>
</feature>
<keyword evidence="3" id="KW-1185">Reference proteome</keyword>
<evidence type="ECO:0000313" key="2">
    <source>
        <dbReference type="EMBL" id="RZU42925.1"/>
    </source>
</evidence>